<evidence type="ECO:0000313" key="1">
    <source>
        <dbReference type="EMBL" id="KGF34793.1"/>
    </source>
</evidence>
<sequence length="167" mass="19122">MRNEFLLCSVFALLVGCSSSRLTPQQKVVKSAWTAQKVHEAIENKKMAVDINYVIPFRAGMKHLDYGYDIRLSGDTLYSYLPYYGRAYNIPYGGGKGLVFDAPIQDYAVSSPKKGLTKMDIYVENDEDRYAYLMEIFDNGQVNLLVRAQKREQILFRGKLVIKDENK</sequence>
<gene>
    <name evidence="1" type="ORF">HMPREF2137_06405</name>
</gene>
<accession>A0A095ZJG0</accession>
<evidence type="ECO:0008006" key="3">
    <source>
        <dbReference type="Google" id="ProtNLM"/>
    </source>
</evidence>
<dbReference type="Proteomes" id="UP000029556">
    <property type="component" value="Unassembled WGS sequence"/>
</dbReference>
<dbReference type="EMBL" id="JRNN01000064">
    <property type="protein sequence ID" value="KGF34793.1"/>
    <property type="molecule type" value="Genomic_DNA"/>
</dbReference>
<dbReference type="AlphaFoldDB" id="A0A095ZJG0"/>
<comment type="caution">
    <text evidence="1">The sequence shown here is derived from an EMBL/GenBank/DDBJ whole genome shotgun (WGS) entry which is preliminary data.</text>
</comment>
<dbReference type="PROSITE" id="PS51257">
    <property type="entry name" value="PROKAR_LIPOPROTEIN"/>
    <property type="match status" value="1"/>
</dbReference>
<organism evidence="1 2">
    <name type="scientific">Hoylesella buccalis DNF00853</name>
    <dbReference type="NCBI Taxonomy" id="1401074"/>
    <lineage>
        <taxon>Bacteria</taxon>
        <taxon>Pseudomonadati</taxon>
        <taxon>Bacteroidota</taxon>
        <taxon>Bacteroidia</taxon>
        <taxon>Bacteroidales</taxon>
        <taxon>Prevotellaceae</taxon>
        <taxon>Hoylesella</taxon>
    </lineage>
</organism>
<evidence type="ECO:0000313" key="2">
    <source>
        <dbReference type="Proteomes" id="UP000029556"/>
    </source>
</evidence>
<dbReference type="Pfam" id="PF14059">
    <property type="entry name" value="DUF4251"/>
    <property type="match status" value="1"/>
</dbReference>
<name>A0A095ZJG0_9BACT</name>
<dbReference type="InterPro" id="IPR025347">
    <property type="entry name" value="DUF4251"/>
</dbReference>
<protein>
    <recommendedName>
        <fullName evidence="3">DUF4251 domain-containing protein</fullName>
    </recommendedName>
</protein>
<proteinExistence type="predicted"/>
<dbReference type="Gene3D" id="2.40.128.410">
    <property type="match status" value="1"/>
</dbReference>
<reference evidence="1 2" key="1">
    <citation type="submission" date="2014-07" db="EMBL/GenBank/DDBJ databases">
        <authorList>
            <person name="McCorrison J."/>
            <person name="Sanka R."/>
            <person name="Torralba M."/>
            <person name="Gillis M."/>
            <person name="Haft D.H."/>
            <person name="Methe B."/>
            <person name="Sutton G."/>
            <person name="Nelson K.E."/>
        </authorList>
    </citation>
    <scope>NUCLEOTIDE SEQUENCE [LARGE SCALE GENOMIC DNA]</scope>
    <source>
        <strain evidence="1 2">DNF00853</strain>
    </source>
</reference>